<evidence type="ECO:0000313" key="8">
    <source>
        <dbReference type="EMBL" id="RTZ83322.1"/>
    </source>
</evidence>
<dbReference type="GO" id="GO:0000160">
    <property type="term" value="P:phosphorelay signal transduction system"/>
    <property type="evidence" value="ECO:0007669"/>
    <property type="project" value="UniProtKB-KW"/>
</dbReference>
<evidence type="ECO:0000313" key="7">
    <source>
        <dbReference type="EMBL" id="RTZ81705.1"/>
    </source>
</evidence>
<dbReference type="EMBL" id="QNZJ01000300">
    <property type="protein sequence ID" value="RTZ83813.1"/>
    <property type="molecule type" value="Genomic_DNA"/>
</dbReference>
<evidence type="ECO:0000313" key="9">
    <source>
        <dbReference type="EMBL" id="RTZ83813.1"/>
    </source>
</evidence>
<keyword evidence="2" id="KW-0902">Two-component regulatory system</keyword>
<keyword evidence="4" id="KW-0804">Transcription</keyword>
<dbReference type="PANTHER" id="PTHR44591:SF14">
    <property type="entry name" value="PROTEIN PILG"/>
    <property type="match status" value="1"/>
</dbReference>
<accession>A0A432GHP6</accession>
<feature type="domain" description="Response regulatory" evidence="6">
    <location>
        <begin position="10"/>
        <end position="124"/>
    </location>
</feature>
<evidence type="ECO:0000256" key="3">
    <source>
        <dbReference type="ARBA" id="ARBA00023015"/>
    </source>
</evidence>
<dbReference type="InterPro" id="IPR011006">
    <property type="entry name" value="CheY-like_superfamily"/>
</dbReference>
<dbReference type="EMBL" id="QNZK01000284">
    <property type="protein sequence ID" value="RTZ83322.1"/>
    <property type="molecule type" value="Genomic_DNA"/>
</dbReference>
<evidence type="ECO:0000256" key="2">
    <source>
        <dbReference type="ARBA" id="ARBA00023012"/>
    </source>
</evidence>
<keyword evidence="1 5" id="KW-0597">Phosphoprotein</keyword>
<evidence type="ECO:0000313" key="11">
    <source>
        <dbReference type="Proteomes" id="UP000286801"/>
    </source>
</evidence>
<dbReference type="Pfam" id="PF00072">
    <property type="entry name" value="Response_reg"/>
    <property type="match status" value="1"/>
</dbReference>
<evidence type="ECO:0000313" key="13">
    <source>
        <dbReference type="Proteomes" id="UP000287917"/>
    </source>
</evidence>
<dbReference type="PROSITE" id="PS50110">
    <property type="entry name" value="RESPONSE_REGULATORY"/>
    <property type="match status" value="1"/>
</dbReference>
<name>A0A432GHP6_9DELT</name>
<gene>
    <name evidence="10" type="ORF">DSY94_04860</name>
    <name evidence="9" type="ORF">DSY95_06950</name>
    <name evidence="8" type="ORF">DSY96_08100</name>
    <name evidence="7" type="ORF">DSY97_00520</name>
</gene>
<evidence type="ECO:0000313" key="12">
    <source>
        <dbReference type="Proteomes" id="UP000287176"/>
    </source>
</evidence>
<comment type="caution">
    <text evidence="8">The sequence shown here is derived from an EMBL/GenBank/DDBJ whole genome shotgun (WGS) entry which is preliminary data.</text>
</comment>
<evidence type="ECO:0000313" key="10">
    <source>
        <dbReference type="EMBL" id="RTZ84935.1"/>
    </source>
</evidence>
<dbReference type="PANTHER" id="PTHR44591">
    <property type="entry name" value="STRESS RESPONSE REGULATOR PROTEIN 1"/>
    <property type="match status" value="1"/>
</dbReference>
<evidence type="ECO:0000256" key="4">
    <source>
        <dbReference type="ARBA" id="ARBA00023163"/>
    </source>
</evidence>
<sequence length="144" mass="16198">MKTTANSKLSILVVDDDENIRMVLRQSLEKEGYHVSTANSSEEALNTLQRSFFHVVITDIMMGEMNGVELLLQIKEMNSLMQIYVMTSHGTLPHVIQCMQGGAYDFFEKPLKIEDILISLGEAARRATRWSSLYSSHSLSAKGK</sequence>
<feature type="modified residue" description="4-aspartylphosphate" evidence="5">
    <location>
        <position position="59"/>
    </location>
</feature>
<evidence type="ECO:0000256" key="5">
    <source>
        <dbReference type="PROSITE-ProRule" id="PRU00169"/>
    </source>
</evidence>
<dbReference type="EMBL" id="QNZL01000015">
    <property type="protein sequence ID" value="RTZ81705.1"/>
    <property type="molecule type" value="Genomic_DNA"/>
</dbReference>
<dbReference type="Proteomes" id="UP000287719">
    <property type="component" value="Unassembled WGS sequence"/>
</dbReference>
<dbReference type="SUPFAM" id="SSF52172">
    <property type="entry name" value="CheY-like"/>
    <property type="match status" value="1"/>
</dbReference>
<dbReference type="Gene3D" id="3.40.50.2300">
    <property type="match status" value="1"/>
</dbReference>
<keyword evidence="3" id="KW-0805">Transcription regulation</keyword>
<dbReference type="FunFam" id="3.40.50.2300:FF:000018">
    <property type="entry name" value="DNA-binding transcriptional regulator NtrC"/>
    <property type="match status" value="1"/>
</dbReference>
<proteinExistence type="predicted"/>
<dbReference type="Proteomes" id="UP000286801">
    <property type="component" value="Unassembled WGS sequence"/>
</dbReference>
<organism evidence="8 13">
    <name type="scientific">SAR324 cluster bacterium</name>
    <dbReference type="NCBI Taxonomy" id="2024889"/>
    <lineage>
        <taxon>Bacteria</taxon>
        <taxon>Deltaproteobacteria</taxon>
        <taxon>SAR324 cluster</taxon>
    </lineage>
</organism>
<dbReference type="SMART" id="SM00448">
    <property type="entry name" value="REC"/>
    <property type="match status" value="1"/>
</dbReference>
<reference evidence="11 12" key="1">
    <citation type="submission" date="2018-06" db="EMBL/GenBank/DDBJ databases">
        <title>Combined omics and stable isotope probing to characterize newly discovered Mariana Back-Arc vent microbial communities.</title>
        <authorList>
            <person name="Trembath-Reichert E."/>
            <person name="Huber J.A."/>
        </authorList>
    </citation>
    <scope>NUCLEOTIDE SEQUENCE [LARGE SCALE GENOMIC DNA]</scope>
    <source>
        <strain evidence="10">MAG 24</strain>
        <strain evidence="9">MAG 54</strain>
        <strain evidence="8">MAG 58</strain>
        <strain evidence="7">MAG 63_1</strain>
    </source>
</reference>
<evidence type="ECO:0000256" key="1">
    <source>
        <dbReference type="ARBA" id="ARBA00022553"/>
    </source>
</evidence>
<dbReference type="InterPro" id="IPR001789">
    <property type="entry name" value="Sig_transdc_resp-reg_receiver"/>
</dbReference>
<dbReference type="EMBL" id="QNZI01000130">
    <property type="protein sequence ID" value="RTZ84935.1"/>
    <property type="molecule type" value="Genomic_DNA"/>
</dbReference>
<protein>
    <submittedName>
        <fullName evidence="8">Fis family transcriptional regulator</fullName>
    </submittedName>
</protein>
<evidence type="ECO:0000259" key="6">
    <source>
        <dbReference type="PROSITE" id="PS50110"/>
    </source>
</evidence>
<dbReference type="AlphaFoldDB" id="A0A432GHP6"/>
<dbReference type="Proteomes" id="UP000287917">
    <property type="component" value="Unassembled WGS sequence"/>
</dbReference>
<dbReference type="InterPro" id="IPR050595">
    <property type="entry name" value="Bact_response_regulator"/>
</dbReference>
<dbReference type="Proteomes" id="UP000287176">
    <property type="component" value="Unassembled WGS sequence"/>
</dbReference>